<keyword evidence="1" id="KW-0472">Membrane</keyword>
<feature type="transmembrane region" description="Helical" evidence="1">
    <location>
        <begin position="111"/>
        <end position="131"/>
    </location>
</feature>
<name>A0A0F4PMP7_9GAMM</name>
<gene>
    <name evidence="2" type="ORF">TW72_16435</name>
</gene>
<accession>A0A0F4PMP7</accession>
<dbReference type="RefSeq" id="WP_238319674.1">
    <property type="nucleotide sequence ID" value="NZ_JXXY01000014.1"/>
</dbReference>
<dbReference type="Proteomes" id="UP000033664">
    <property type="component" value="Unassembled WGS sequence"/>
</dbReference>
<keyword evidence="1" id="KW-0812">Transmembrane</keyword>
<feature type="transmembrane region" description="Helical" evidence="1">
    <location>
        <begin position="46"/>
        <end position="65"/>
    </location>
</feature>
<proteinExistence type="predicted"/>
<dbReference type="GeneID" id="58230090"/>
<keyword evidence="1" id="KW-1133">Transmembrane helix</keyword>
<dbReference type="PATRIC" id="fig|151081.8.peg.2600"/>
<dbReference type="EMBL" id="JXXZ01000015">
    <property type="protein sequence ID" value="KJY96800.1"/>
    <property type="molecule type" value="Genomic_DNA"/>
</dbReference>
<evidence type="ECO:0000313" key="3">
    <source>
        <dbReference type="Proteomes" id="UP000033664"/>
    </source>
</evidence>
<organism evidence="2 3">
    <name type="scientific">Pseudoalteromonas ruthenica</name>
    <dbReference type="NCBI Taxonomy" id="151081"/>
    <lineage>
        <taxon>Bacteria</taxon>
        <taxon>Pseudomonadati</taxon>
        <taxon>Pseudomonadota</taxon>
        <taxon>Gammaproteobacteria</taxon>
        <taxon>Alteromonadales</taxon>
        <taxon>Pseudoalteromonadaceae</taxon>
        <taxon>Pseudoalteromonas</taxon>
    </lineage>
</organism>
<sequence>MFWRSLLIGLTTVFAWLPASFLMIFALIGLFGGVANIFTMPIGFSLQWILCSLGGILGYVALTSVSWGLKLKHKVRLLFLIFGFLSLIFTHSSVIDLDGDLFKLGGGWVELYMLLCPASFLAVHIVLHLFWMSQDNLASA</sequence>
<evidence type="ECO:0000256" key="1">
    <source>
        <dbReference type="SAM" id="Phobius"/>
    </source>
</evidence>
<dbReference type="AlphaFoldDB" id="A0A0F4PMP7"/>
<reference evidence="2 3" key="1">
    <citation type="journal article" date="2015" name="BMC Genomics">
        <title>Genome mining reveals unlocked bioactive potential of marine Gram-negative bacteria.</title>
        <authorList>
            <person name="Machado H."/>
            <person name="Sonnenschein E.C."/>
            <person name="Melchiorsen J."/>
            <person name="Gram L."/>
        </authorList>
    </citation>
    <scope>NUCLEOTIDE SEQUENCE [LARGE SCALE GENOMIC DNA]</scope>
    <source>
        <strain evidence="2 3">S3137</strain>
    </source>
</reference>
<keyword evidence="3" id="KW-1185">Reference proteome</keyword>
<feature type="transmembrane region" description="Helical" evidence="1">
    <location>
        <begin position="7"/>
        <end position="34"/>
    </location>
</feature>
<feature type="transmembrane region" description="Helical" evidence="1">
    <location>
        <begin position="77"/>
        <end position="95"/>
    </location>
</feature>
<evidence type="ECO:0000313" key="2">
    <source>
        <dbReference type="EMBL" id="KJY96800.1"/>
    </source>
</evidence>
<protein>
    <submittedName>
        <fullName evidence="2">Uncharacterized protein</fullName>
    </submittedName>
</protein>
<comment type="caution">
    <text evidence="2">The sequence shown here is derived from an EMBL/GenBank/DDBJ whole genome shotgun (WGS) entry which is preliminary data.</text>
</comment>